<dbReference type="GO" id="GO:0008324">
    <property type="term" value="F:monoatomic cation transmembrane transporter activity"/>
    <property type="evidence" value="ECO:0007669"/>
    <property type="project" value="InterPro"/>
</dbReference>
<dbReference type="InterPro" id="IPR002758">
    <property type="entry name" value="Cation_antiport_E"/>
</dbReference>
<evidence type="ECO:0000313" key="9">
    <source>
        <dbReference type="Proteomes" id="UP000248544"/>
    </source>
</evidence>
<comment type="similarity">
    <text evidence="2">Belongs to the CPA3 antiporters (TC 2.A.63) subunit E family.</text>
</comment>
<evidence type="ECO:0000256" key="1">
    <source>
        <dbReference type="ARBA" id="ARBA00004651"/>
    </source>
</evidence>
<gene>
    <name evidence="8" type="ORF">C1I98_12145</name>
</gene>
<sequence>MRVVTAMRVVAPVVGMAVIWILLWGNLSVANALSGLAVGLLVAALSRLPHVGAGARIRIGGCLRLLGWFALDMARSGTRVAWQALRPGPPPVNAVIAVALRTHSDLTMVFTALALSALPGSLVVEVRRSRQTLYVHVLGVDEQGGLDKARQDALDLEKRVIRAIGTADDRREVL</sequence>
<evidence type="ECO:0000256" key="6">
    <source>
        <dbReference type="ARBA" id="ARBA00023136"/>
    </source>
</evidence>
<evidence type="ECO:0000256" key="3">
    <source>
        <dbReference type="ARBA" id="ARBA00022475"/>
    </source>
</evidence>
<comment type="subcellular location">
    <subcellularLocation>
        <location evidence="1">Cell membrane</location>
        <topology evidence="1">Multi-pass membrane protein</topology>
    </subcellularLocation>
</comment>
<proteinExistence type="inferred from homology"/>
<evidence type="ECO:0000256" key="2">
    <source>
        <dbReference type="ARBA" id="ARBA00006228"/>
    </source>
</evidence>
<evidence type="ECO:0000256" key="7">
    <source>
        <dbReference type="SAM" id="Phobius"/>
    </source>
</evidence>
<dbReference type="Pfam" id="PF01899">
    <property type="entry name" value="MNHE"/>
    <property type="match status" value="1"/>
</dbReference>
<keyword evidence="3" id="KW-1003">Cell membrane</keyword>
<keyword evidence="5 7" id="KW-1133">Transmembrane helix</keyword>
<keyword evidence="6 7" id="KW-0472">Membrane</keyword>
<dbReference type="NCBIfam" id="NF006521">
    <property type="entry name" value="PRK08965.1-5"/>
    <property type="match status" value="1"/>
</dbReference>
<organism evidence="8 9">
    <name type="scientific">Spongiactinospora gelatinilytica</name>
    <dbReference type="NCBI Taxonomy" id="2666298"/>
    <lineage>
        <taxon>Bacteria</taxon>
        <taxon>Bacillati</taxon>
        <taxon>Actinomycetota</taxon>
        <taxon>Actinomycetes</taxon>
        <taxon>Streptosporangiales</taxon>
        <taxon>Streptosporangiaceae</taxon>
        <taxon>Spongiactinospora</taxon>
    </lineage>
</organism>
<name>A0A2W2GM19_9ACTN</name>
<dbReference type="EMBL" id="POUA01000072">
    <property type="protein sequence ID" value="PZG48892.1"/>
    <property type="molecule type" value="Genomic_DNA"/>
</dbReference>
<dbReference type="PANTHER" id="PTHR34584">
    <property type="entry name" value="NA(+)/H(+) ANTIPORTER SUBUNIT E1"/>
    <property type="match status" value="1"/>
</dbReference>
<dbReference type="PANTHER" id="PTHR34584:SF1">
    <property type="entry name" value="NA(+)_H(+) ANTIPORTER SUBUNIT E1"/>
    <property type="match status" value="1"/>
</dbReference>
<reference evidence="8 9" key="1">
    <citation type="submission" date="2018-01" db="EMBL/GenBank/DDBJ databases">
        <title>Draft genome sequence of Sphaerisporangium sp. 7K107.</title>
        <authorList>
            <person name="Sahin N."/>
            <person name="Saygin H."/>
            <person name="Ay H."/>
        </authorList>
    </citation>
    <scope>NUCLEOTIDE SEQUENCE [LARGE SCALE GENOMIC DNA]</scope>
    <source>
        <strain evidence="8 9">7K107</strain>
    </source>
</reference>
<feature type="transmembrane region" description="Helical" evidence="7">
    <location>
        <begin position="29"/>
        <end position="48"/>
    </location>
</feature>
<accession>A0A2W2GM19</accession>
<dbReference type="Proteomes" id="UP000248544">
    <property type="component" value="Unassembled WGS sequence"/>
</dbReference>
<keyword evidence="4 7" id="KW-0812">Transmembrane</keyword>
<keyword evidence="9" id="KW-1185">Reference proteome</keyword>
<dbReference type="GO" id="GO:0005886">
    <property type="term" value="C:plasma membrane"/>
    <property type="evidence" value="ECO:0007669"/>
    <property type="project" value="UniProtKB-SubCell"/>
</dbReference>
<evidence type="ECO:0000256" key="4">
    <source>
        <dbReference type="ARBA" id="ARBA00022692"/>
    </source>
</evidence>
<dbReference type="AlphaFoldDB" id="A0A2W2GM19"/>
<protein>
    <submittedName>
        <fullName evidence="8">Na+/H+ antiporter subunit E</fullName>
    </submittedName>
</protein>
<feature type="transmembrane region" description="Helical" evidence="7">
    <location>
        <begin position="7"/>
        <end position="23"/>
    </location>
</feature>
<evidence type="ECO:0000256" key="5">
    <source>
        <dbReference type="ARBA" id="ARBA00022989"/>
    </source>
</evidence>
<evidence type="ECO:0000313" key="8">
    <source>
        <dbReference type="EMBL" id="PZG48892.1"/>
    </source>
</evidence>
<comment type="caution">
    <text evidence="8">The sequence shown here is derived from an EMBL/GenBank/DDBJ whole genome shotgun (WGS) entry which is preliminary data.</text>
</comment>